<accession>A0AAU2A5K1</accession>
<dbReference type="InterPro" id="IPR013096">
    <property type="entry name" value="Cupin_2"/>
</dbReference>
<dbReference type="InterPro" id="IPR011051">
    <property type="entry name" value="RmlC_Cupin_sf"/>
</dbReference>
<dbReference type="EMBL" id="CP108222">
    <property type="protein sequence ID" value="WTT19123.1"/>
    <property type="molecule type" value="Genomic_DNA"/>
</dbReference>
<evidence type="ECO:0000259" key="2">
    <source>
        <dbReference type="Pfam" id="PF07883"/>
    </source>
</evidence>
<evidence type="ECO:0000256" key="1">
    <source>
        <dbReference type="SAM" id="MobiDB-lite"/>
    </source>
</evidence>
<dbReference type="PANTHER" id="PTHR43698:SF1">
    <property type="entry name" value="BLL4564 PROTEIN"/>
    <property type="match status" value="1"/>
</dbReference>
<dbReference type="PANTHER" id="PTHR43698">
    <property type="entry name" value="RIBD C-TERMINAL DOMAIN CONTAINING PROTEIN"/>
    <property type="match status" value="1"/>
</dbReference>
<dbReference type="InterPro" id="IPR014710">
    <property type="entry name" value="RmlC-like_jellyroll"/>
</dbReference>
<dbReference type="CDD" id="cd02233">
    <property type="entry name" value="cupin_HNL-like"/>
    <property type="match status" value="1"/>
</dbReference>
<name>A0AAU2A5K1_9ACTN</name>
<dbReference type="Gene3D" id="2.60.120.10">
    <property type="entry name" value="Jelly Rolls"/>
    <property type="match status" value="1"/>
</dbReference>
<dbReference type="AlphaFoldDB" id="A0AAU2A5K1"/>
<feature type="domain" description="Cupin type-2" evidence="2">
    <location>
        <begin position="39"/>
        <end position="97"/>
    </location>
</feature>
<feature type="region of interest" description="Disordered" evidence="1">
    <location>
        <begin position="109"/>
        <end position="140"/>
    </location>
</feature>
<dbReference type="InterPro" id="IPR047263">
    <property type="entry name" value="HNL-like_cupin"/>
</dbReference>
<reference evidence="3" key="1">
    <citation type="submission" date="2022-10" db="EMBL/GenBank/DDBJ databases">
        <title>The complete genomes of actinobacterial strains from the NBC collection.</title>
        <authorList>
            <person name="Joergensen T.S."/>
            <person name="Alvarez Arevalo M."/>
            <person name="Sterndorff E.B."/>
            <person name="Faurdal D."/>
            <person name="Vuksanovic O."/>
            <person name="Mourched A.-S."/>
            <person name="Charusanti P."/>
            <person name="Shaw S."/>
            <person name="Blin K."/>
            <person name="Weber T."/>
        </authorList>
    </citation>
    <scope>NUCLEOTIDE SEQUENCE</scope>
    <source>
        <strain evidence="3">NBC_00093</strain>
    </source>
</reference>
<protein>
    <submittedName>
        <fullName evidence="3">Cupin domain-containing protein</fullName>
    </submittedName>
</protein>
<evidence type="ECO:0000313" key="3">
    <source>
        <dbReference type="EMBL" id="WTT19123.1"/>
    </source>
</evidence>
<gene>
    <name evidence="3" type="ORF">OHA22_28145</name>
</gene>
<dbReference type="SUPFAM" id="SSF51182">
    <property type="entry name" value="RmlC-like cupins"/>
    <property type="match status" value="1"/>
</dbReference>
<organism evidence="3">
    <name type="scientific">Streptomyces sp. NBC_00093</name>
    <dbReference type="NCBI Taxonomy" id="2975649"/>
    <lineage>
        <taxon>Bacteria</taxon>
        <taxon>Bacillati</taxon>
        <taxon>Actinomycetota</taxon>
        <taxon>Actinomycetes</taxon>
        <taxon>Kitasatosporales</taxon>
        <taxon>Streptomycetaceae</taxon>
        <taxon>Streptomyces</taxon>
    </lineage>
</organism>
<dbReference type="Pfam" id="PF07883">
    <property type="entry name" value="Cupin_2"/>
    <property type="match status" value="1"/>
</dbReference>
<feature type="compositionally biased region" description="Basic and acidic residues" evidence="1">
    <location>
        <begin position="120"/>
        <end position="140"/>
    </location>
</feature>
<sequence length="140" mass="15733">MEVLKQQSTVKAPADWFTGDVWFDVVHTGQEPSRIRANMVRFSPCARTDWHSHAMGQTLHIVSGVALIGTRDGTVVEAHPGDTVHTPPGEEHWHGAAPDRFMEHLALWEGTGDGSPETEWLEKVSDEEYGEYDARRRSTR</sequence>
<proteinExistence type="predicted"/>